<proteinExistence type="predicted"/>
<dbReference type="PROSITE" id="PS50106">
    <property type="entry name" value="PDZ"/>
    <property type="match status" value="2"/>
</dbReference>
<dbReference type="InterPro" id="IPR006020">
    <property type="entry name" value="PTB/PI_dom"/>
</dbReference>
<dbReference type="OMA" id="GKFEICQ"/>
<dbReference type="InterPro" id="IPR001478">
    <property type="entry name" value="PDZ"/>
</dbReference>
<evidence type="ECO:0000313" key="16">
    <source>
        <dbReference type="Proteomes" id="UP000265040"/>
    </source>
</evidence>
<comment type="subcellular location">
    <subcellularLocation>
        <location evidence="1">Cytoplasm</location>
        <location evidence="1">Perinuclear region</location>
    </subcellularLocation>
</comment>
<evidence type="ECO:0000256" key="9">
    <source>
        <dbReference type="ARBA" id="ARBA00077607"/>
    </source>
</evidence>
<feature type="region of interest" description="Disordered" evidence="12">
    <location>
        <begin position="1"/>
        <end position="21"/>
    </location>
</feature>
<dbReference type="CDD" id="cd01208">
    <property type="entry name" value="PTB_X11"/>
    <property type="match status" value="1"/>
</dbReference>
<dbReference type="GeneTree" id="ENSGT00940000160384"/>
<dbReference type="GO" id="GO:0005886">
    <property type="term" value="C:plasma membrane"/>
    <property type="evidence" value="ECO:0007669"/>
    <property type="project" value="TreeGrafter"/>
</dbReference>
<dbReference type="Gene3D" id="2.30.29.30">
    <property type="entry name" value="Pleckstrin-homology domain (PH domain)/Phosphotyrosine-binding domain (PTB)"/>
    <property type="match status" value="1"/>
</dbReference>
<protein>
    <recommendedName>
        <fullName evidence="8">Amyloid-beta A4 precursor protein-binding family A member 3</fullName>
    </recommendedName>
    <alternativeName>
        <fullName evidence="10">Adapter protein X11gamma</fullName>
    </alternativeName>
    <alternativeName>
        <fullName evidence="9">Neuron-specific X11L2 protein</fullName>
    </alternativeName>
    <alternativeName>
        <fullName evidence="11">Neuronal Munc18-1-interacting protein 3</fullName>
    </alternativeName>
</protein>
<evidence type="ECO:0000313" key="15">
    <source>
        <dbReference type="Ensembl" id="ENSATEP00000021752.1"/>
    </source>
</evidence>
<dbReference type="Gene3D" id="2.30.42.10">
    <property type="match status" value="2"/>
</dbReference>
<reference evidence="15" key="2">
    <citation type="submission" date="2025-08" db="UniProtKB">
        <authorList>
            <consortium name="Ensembl"/>
        </authorList>
    </citation>
    <scope>IDENTIFICATION</scope>
</reference>
<dbReference type="CDD" id="cd06793">
    <property type="entry name" value="PDZ2_APBA1_3-like"/>
    <property type="match status" value="1"/>
</dbReference>
<keyword evidence="3" id="KW-0963">Cytoplasm</keyword>
<evidence type="ECO:0000256" key="8">
    <source>
        <dbReference type="ARBA" id="ARBA00067675"/>
    </source>
</evidence>
<dbReference type="FunFam" id="2.30.42.10:FF:000017">
    <property type="entry name" value="Amyloid beta A4 protein-binding family A member 1"/>
    <property type="match status" value="1"/>
</dbReference>
<evidence type="ECO:0000256" key="12">
    <source>
        <dbReference type="SAM" id="MobiDB-lite"/>
    </source>
</evidence>
<comment type="function">
    <text evidence="7">May modulate processing of the amyloid-beta precursor protein (APP) and hence formation of APP-beta. May enhance the activity of HIF1A in macrophages by inhibiting the activity of HIF1AN.</text>
</comment>
<dbReference type="GO" id="GO:0001540">
    <property type="term" value="F:amyloid-beta binding"/>
    <property type="evidence" value="ECO:0007669"/>
    <property type="project" value="TreeGrafter"/>
</dbReference>
<dbReference type="PANTHER" id="PTHR12345:SF9">
    <property type="entry name" value="AMYLOID-BETA A4 PRECURSOR PROTEIN-BINDING FAMILY A MEMBER 3"/>
    <property type="match status" value="1"/>
</dbReference>
<feature type="region of interest" description="Disordered" evidence="12">
    <location>
        <begin position="267"/>
        <end position="324"/>
    </location>
</feature>
<sequence>MDSDVCPADQPAPAPSGAHFLGTVPVDGASGIEVSRQTVAAPLRSEVEDLDSYSLIEPPPLDWRSDSSSEAGSADELGDPGLSPSVNSLDKPSPGEPVLLPLDMSDTETRLNINQQELVEVEEVERVEDLKGVGEKVTFKDAENLITEEEVADRRSGDEDHSRIQTLLGQLQLMGDDPHSNHHTPPHHHYSSLSEVEACASSLIPDDSTETTGLLFSESHQRDLLGLLQCTEIGATPRPTCLPHRGEVDAVVSVSYSQKDAERFWGHHENGRHRDDSLGSLPDDEYPEPVWMKLGENPPEEDATAQSEQSADDHPSYKDVPGPCDPEDLLDGVIFGAKYLGSTQIKSERNPSTNARMTQAQEAVDRIKAPEGESQPMTEVDLFISTQRIKVLTADTQEAMMDHALQMISYIADIGNIVVLMARRKRKGQDDDTTSSSGTQKKCLMICHVFTSEDAQVIAQAIGQAFGVAYQQFLQVNGIKASDLKPGEYSHYLESQELYNGDLAHFSDSQNLRDVVITKAPGEILGLAIVESGWGSILPTVVVANLLHGGPAERCSELSIGDRVMSVNGTSLVGLPITTCQNIIRDLKSQKYVKLSIVHCPPVTMAIIRRPDPKFQLGFSVEDGIICSLMRGGIAERGGIRVGHRIIEINGQSVVATPHDKIIQILTNAIGEIHLKTMPASTYRLLTGQEQPVFL</sequence>
<dbReference type="Proteomes" id="UP000265040">
    <property type="component" value="Chromosome 4"/>
</dbReference>
<dbReference type="GO" id="GO:0048471">
    <property type="term" value="C:perinuclear region of cytoplasm"/>
    <property type="evidence" value="ECO:0007669"/>
    <property type="project" value="UniProtKB-SubCell"/>
</dbReference>
<keyword evidence="2" id="KW-0813">Transport</keyword>
<dbReference type="SUPFAM" id="SSF50156">
    <property type="entry name" value="PDZ domain-like"/>
    <property type="match status" value="2"/>
</dbReference>
<feature type="domain" description="PDZ" evidence="14">
    <location>
        <begin position="514"/>
        <end position="599"/>
    </location>
</feature>
<name>A0A3Q1IJ95_ANATE</name>
<dbReference type="InterPro" id="IPR011993">
    <property type="entry name" value="PH-like_dom_sf"/>
</dbReference>
<dbReference type="FunCoup" id="A0A3Q1IJ95">
    <property type="interactions" value="1"/>
</dbReference>
<evidence type="ECO:0000256" key="11">
    <source>
        <dbReference type="ARBA" id="ARBA00083043"/>
    </source>
</evidence>
<dbReference type="PROSITE" id="PS01179">
    <property type="entry name" value="PID"/>
    <property type="match status" value="1"/>
</dbReference>
<evidence type="ECO:0000256" key="4">
    <source>
        <dbReference type="ARBA" id="ARBA00022553"/>
    </source>
</evidence>
<dbReference type="FunFam" id="2.30.42.10:FF:000007">
    <property type="entry name" value="Amyloid beta A4 protein-binding family A member"/>
    <property type="match status" value="1"/>
</dbReference>
<evidence type="ECO:0000256" key="5">
    <source>
        <dbReference type="ARBA" id="ARBA00022737"/>
    </source>
</evidence>
<dbReference type="InterPro" id="IPR036034">
    <property type="entry name" value="PDZ_sf"/>
</dbReference>
<dbReference type="SMART" id="SM00462">
    <property type="entry name" value="PTB"/>
    <property type="match status" value="1"/>
</dbReference>
<reference evidence="15" key="3">
    <citation type="submission" date="2025-09" db="UniProtKB">
        <authorList>
            <consortium name="Ensembl"/>
        </authorList>
    </citation>
    <scope>IDENTIFICATION</scope>
</reference>
<evidence type="ECO:0000256" key="2">
    <source>
        <dbReference type="ARBA" id="ARBA00022448"/>
    </source>
</evidence>
<dbReference type="STRING" id="64144.ENSATEP00000021752"/>
<dbReference type="SUPFAM" id="SSF50729">
    <property type="entry name" value="PH domain-like"/>
    <property type="match status" value="1"/>
</dbReference>
<feature type="domain" description="PDZ" evidence="14">
    <location>
        <begin position="604"/>
        <end position="681"/>
    </location>
</feature>
<keyword evidence="6" id="KW-0007">Acetylation</keyword>
<dbReference type="SMART" id="SM00228">
    <property type="entry name" value="PDZ"/>
    <property type="match status" value="2"/>
</dbReference>
<keyword evidence="4" id="KW-0597">Phosphoprotein</keyword>
<evidence type="ECO:0000256" key="10">
    <source>
        <dbReference type="ARBA" id="ARBA00078850"/>
    </source>
</evidence>
<dbReference type="CDD" id="cd06720">
    <property type="entry name" value="PDZ1_APBA1_3-like"/>
    <property type="match status" value="1"/>
</dbReference>
<dbReference type="PANTHER" id="PTHR12345">
    <property type="entry name" value="SYNTENIN RELATED"/>
    <property type="match status" value="1"/>
</dbReference>
<dbReference type="OrthoDB" id="5987010at2759"/>
<keyword evidence="16" id="KW-1185">Reference proteome</keyword>
<organism evidence="15 16">
    <name type="scientific">Anabas testudineus</name>
    <name type="common">Climbing perch</name>
    <name type="synonym">Anthias testudineus</name>
    <dbReference type="NCBI Taxonomy" id="64144"/>
    <lineage>
        <taxon>Eukaryota</taxon>
        <taxon>Metazoa</taxon>
        <taxon>Chordata</taxon>
        <taxon>Craniata</taxon>
        <taxon>Vertebrata</taxon>
        <taxon>Euteleostomi</taxon>
        <taxon>Actinopterygii</taxon>
        <taxon>Neopterygii</taxon>
        <taxon>Teleostei</taxon>
        <taxon>Neoteleostei</taxon>
        <taxon>Acanthomorphata</taxon>
        <taxon>Anabantaria</taxon>
        <taxon>Anabantiformes</taxon>
        <taxon>Anabantoidei</taxon>
        <taxon>Anabantidae</taxon>
        <taxon>Anabas</taxon>
    </lineage>
</organism>
<accession>A0A3Q1IJ95</accession>
<dbReference type="Pfam" id="PF00595">
    <property type="entry name" value="PDZ"/>
    <property type="match status" value="2"/>
</dbReference>
<reference evidence="15" key="1">
    <citation type="submission" date="2021-04" db="EMBL/GenBank/DDBJ databases">
        <authorList>
            <consortium name="Wellcome Sanger Institute Data Sharing"/>
        </authorList>
    </citation>
    <scope>NUCLEOTIDE SEQUENCE [LARGE SCALE GENOMIC DNA]</scope>
</reference>
<evidence type="ECO:0000256" key="3">
    <source>
        <dbReference type="ARBA" id="ARBA00022490"/>
    </source>
</evidence>
<feature type="domain" description="PID" evidence="13">
    <location>
        <begin position="331"/>
        <end position="475"/>
    </location>
</feature>
<gene>
    <name evidence="15" type="primary">APBA3</name>
</gene>
<dbReference type="FunFam" id="2.30.29.30:FF:000222">
    <property type="entry name" value="amyloid beta A4 precursor protein-binding family A member 3"/>
    <property type="match status" value="1"/>
</dbReference>
<evidence type="ECO:0000256" key="6">
    <source>
        <dbReference type="ARBA" id="ARBA00022990"/>
    </source>
</evidence>
<keyword evidence="5" id="KW-0677">Repeat</keyword>
<evidence type="ECO:0000256" key="1">
    <source>
        <dbReference type="ARBA" id="ARBA00004556"/>
    </source>
</evidence>
<evidence type="ECO:0000259" key="13">
    <source>
        <dbReference type="PROSITE" id="PS01179"/>
    </source>
</evidence>
<dbReference type="AlphaFoldDB" id="A0A3Q1IJ95"/>
<dbReference type="InterPro" id="IPR051230">
    <property type="entry name" value="APP-Binding"/>
</dbReference>
<dbReference type="GO" id="GO:0007268">
    <property type="term" value="P:chemical synaptic transmission"/>
    <property type="evidence" value="ECO:0007669"/>
    <property type="project" value="TreeGrafter"/>
</dbReference>
<evidence type="ECO:0000256" key="7">
    <source>
        <dbReference type="ARBA" id="ARBA00058713"/>
    </source>
</evidence>
<feature type="compositionally biased region" description="Basic and acidic residues" evidence="12">
    <location>
        <begin position="267"/>
        <end position="277"/>
    </location>
</feature>
<dbReference type="Ensembl" id="ENSATET00000022114.3">
    <property type="protein sequence ID" value="ENSATEP00000021752.1"/>
    <property type="gene ID" value="ENSATEG00000015103.3"/>
</dbReference>
<feature type="compositionally biased region" description="Low complexity" evidence="12">
    <location>
        <begin position="66"/>
        <end position="75"/>
    </location>
</feature>
<feature type="region of interest" description="Disordered" evidence="12">
    <location>
        <begin position="43"/>
        <end position="102"/>
    </location>
</feature>
<dbReference type="GO" id="GO:0043197">
    <property type="term" value="C:dendritic spine"/>
    <property type="evidence" value="ECO:0007669"/>
    <property type="project" value="TreeGrafter"/>
</dbReference>
<dbReference type="Pfam" id="PF00640">
    <property type="entry name" value="PID"/>
    <property type="match status" value="1"/>
</dbReference>
<dbReference type="InParanoid" id="A0A3Q1IJ95"/>
<evidence type="ECO:0000259" key="14">
    <source>
        <dbReference type="PROSITE" id="PS50106"/>
    </source>
</evidence>